<organism evidence="2">
    <name type="scientific">Arthroderma gypseum (strain ATCC MYA-4604 / CBS 118893)</name>
    <name type="common">Microsporum gypseum</name>
    <dbReference type="NCBI Taxonomy" id="535722"/>
    <lineage>
        <taxon>Eukaryota</taxon>
        <taxon>Fungi</taxon>
        <taxon>Dikarya</taxon>
        <taxon>Ascomycota</taxon>
        <taxon>Pezizomycotina</taxon>
        <taxon>Eurotiomycetes</taxon>
        <taxon>Eurotiomycetidae</taxon>
        <taxon>Onygenales</taxon>
        <taxon>Arthrodermataceae</taxon>
        <taxon>Nannizzia</taxon>
    </lineage>
</organism>
<name>E4UNU3_ARTGP</name>
<protein>
    <recommendedName>
        <fullName evidence="3">F-box domain-containing protein</fullName>
    </recommendedName>
</protein>
<dbReference type="eggNOG" id="KOG0379">
    <property type="taxonomic scope" value="Eukaryota"/>
</dbReference>
<gene>
    <name evidence="1" type="ORF">MGYG_02710</name>
</gene>
<dbReference type="InParanoid" id="E4UNU3"/>
<accession>E4UNU3</accession>
<evidence type="ECO:0008006" key="3">
    <source>
        <dbReference type="Google" id="ProtNLM"/>
    </source>
</evidence>
<dbReference type="EMBL" id="DS989823">
    <property type="protein sequence ID" value="EFQ99696.1"/>
    <property type="molecule type" value="Genomic_DNA"/>
</dbReference>
<dbReference type="OMA" id="LCGQEWP"/>
<dbReference type="OrthoDB" id="4173402at2759"/>
<reference evidence="2" key="1">
    <citation type="journal article" date="2012" name="MBio">
        <title>Comparative genome analysis of Trichophyton rubrum and related dermatophytes reveals candidate genes involved in infection.</title>
        <authorList>
            <person name="Martinez D.A."/>
            <person name="Oliver B.G."/>
            <person name="Graeser Y."/>
            <person name="Goldberg J.M."/>
            <person name="Li W."/>
            <person name="Martinez-Rossi N.M."/>
            <person name="Monod M."/>
            <person name="Shelest E."/>
            <person name="Barton R.C."/>
            <person name="Birch E."/>
            <person name="Brakhage A.A."/>
            <person name="Chen Z."/>
            <person name="Gurr S.J."/>
            <person name="Heiman D."/>
            <person name="Heitman J."/>
            <person name="Kosti I."/>
            <person name="Rossi A."/>
            <person name="Saif S."/>
            <person name="Samalova M."/>
            <person name="Saunders C.W."/>
            <person name="Shea T."/>
            <person name="Summerbell R.C."/>
            <person name="Xu J."/>
            <person name="Young S."/>
            <person name="Zeng Q."/>
            <person name="Birren B.W."/>
            <person name="Cuomo C.A."/>
            <person name="White T.C."/>
        </authorList>
    </citation>
    <scope>NUCLEOTIDE SEQUENCE [LARGE SCALE GENOMIC DNA]</scope>
    <source>
        <strain evidence="2">ATCC MYA-4604 / CBS 118893</strain>
    </source>
</reference>
<dbReference type="GeneID" id="10030485"/>
<evidence type="ECO:0000313" key="2">
    <source>
        <dbReference type="Proteomes" id="UP000002669"/>
    </source>
</evidence>
<keyword evidence="2" id="KW-1185">Reference proteome</keyword>
<dbReference type="AlphaFoldDB" id="E4UNU3"/>
<dbReference type="HOGENOM" id="CLU_017138_1_1_1"/>
<sequence>MLENLPPELIWAIFSEMGDRFDFKCLSEVSKALNAFTNPFLYKSILITTSRKASGIIKAHQRAGVLRYTKDIQVASEKDERWLDPNNPNQILWESRFSPWLKLPRERYPELLDELKFLECDESTTDLTCLELGDRKRWIDTELDARFCEEAGYLELRLQVLSILIRCPEGALRSFRWDRGDGIPPEILSEGGYLPTRQNLLETLIIRANGWRGCSFYYAHIFTNLKRLVWSDMGASHELDTQKDDIKRLRDCLEAVSHQLVYLELGLKWWEYSYYDPEDEEATISQEIMKPSPGPGGKRFQFQNLQHLSLLGFNFQDDGVDFVGDLNPATLNTLTIRLCGQEWPSFLDRLNASNPPFNLCTVEILSWEDPENWSGENHDIARFIMSCQPLENLYVAVREQDGALELWEALLRHQDSLRAFVYYVDPSVGTRLDPTPFHVNNVSFSKPHKHNMNTEWNPLRHLNLEFLGLSYDFKYLVPVLAPVAKNKHLKVLLIRRIDTGVIDGLEAVEHLKEEEKSQDNDFLDFDELVQWAFGLEGFPSLQMIGVGDFSDSIKPRRNALLCRKSDLESEGVFPGRSYRFVTKHDRTQQRLLQKYADAMIACPTDHIEGWEWC</sequence>
<dbReference type="SUPFAM" id="SSF52047">
    <property type="entry name" value="RNI-like"/>
    <property type="match status" value="1"/>
</dbReference>
<dbReference type="Proteomes" id="UP000002669">
    <property type="component" value="Unassembled WGS sequence"/>
</dbReference>
<proteinExistence type="predicted"/>
<dbReference type="STRING" id="535722.E4UNU3"/>
<dbReference type="VEuPathDB" id="FungiDB:MGYG_02710"/>
<evidence type="ECO:0000313" key="1">
    <source>
        <dbReference type="EMBL" id="EFQ99696.1"/>
    </source>
</evidence>
<dbReference type="RefSeq" id="XP_003175179.1">
    <property type="nucleotide sequence ID" value="XM_003175131.1"/>
</dbReference>